<dbReference type="InterPro" id="IPR011435">
    <property type="entry name" value="UmpAB"/>
</dbReference>
<sequence>MNPKLKEKIKESLSAVLPITGIVLLISVFLVPMELGSVVMFLTGAVMLIVGMGFFQLGAEMAMSPLGEGIGVQISRTRKTGIVIFISFVMGVMITISEPDLQVLARQVPAIPNRVLILTVAVGVGIFLALAVIRIRYRIHLSTLLFIFYIALIIISFFVPEEFLAVAFDSGGVTTGPITVPFIMALGVGLASMRSDKNSLGDSFGLVALSSVGPILAVLILGCFYKPSEATYTVTDVADVVTTRDVVREFMRGMPVYAGEVMRSLLPILVVFIVFQVLAHRYQRRQIIRIMVGFVYTYVGLVLFLCGVNTGFAPVGSYLGKELAGASFKWLLVPIGMLIGYYIVKAEPAIQVLNHQVENVTNGAISVKTMNQCMAIGVSVSVGLAMLRVLLGIPIQWIIIPGYMIALVLSKFVPDIFVGIAFDSGGVASGPMTTTFLLPLSIGVCQAVGGNIMTDAFGVVALVALTPLIAVQIMGLVYKHKMDGHHKNVEQSAGLYDNSDMIVDFEEDEVNEE</sequence>
<keyword evidence="3" id="KW-1185">Reference proteome</keyword>
<dbReference type="RefSeq" id="WP_158370447.1">
    <property type="nucleotide sequence ID" value="NZ_JAOQJU010000012.1"/>
</dbReference>
<evidence type="ECO:0000313" key="3">
    <source>
        <dbReference type="Proteomes" id="UP001652431"/>
    </source>
</evidence>
<comment type="caution">
    <text evidence="2">The sequence shown here is derived from an EMBL/GenBank/DDBJ whole genome shotgun (WGS) entry which is preliminary data.</text>
</comment>
<organism evidence="2 3">
    <name type="scientific">Dorea acetigenes</name>
    <dbReference type="NCBI Taxonomy" id="2981787"/>
    <lineage>
        <taxon>Bacteria</taxon>
        <taxon>Bacillati</taxon>
        <taxon>Bacillota</taxon>
        <taxon>Clostridia</taxon>
        <taxon>Lachnospirales</taxon>
        <taxon>Lachnospiraceae</taxon>
        <taxon>Dorea</taxon>
    </lineage>
</organism>
<gene>
    <name evidence="2" type="ORF">OCV99_10525</name>
</gene>
<dbReference type="EMBL" id="JAOQJU010000012">
    <property type="protein sequence ID" value="MCU6686977.1"/>
    <property type="molecule type" value="Genomic_DNA"/>
</dbReference>
<feature type="transmembrane region" description="Helical" evidence="1">
    <location>
        <begin position="38"/>
        <end position="59"/>
    </location>
</feature>
<feature type="transmembrane region" description="Helical" evidence="1">
    <location>
        <begin position="324"/>
        <end position="344"/>
    </location>
</feature>
<feature type="transmembrane region" description="Helical" evidence="1">
    <location>
        <begin position="291"/>
        <end position="312"/>
    </location>
</feature>
<accession>A0ABT2RNK4</accession>
<reference evidence="2 3" key="1">
    <citation type="journal article" date="2021" name="ISME Commun">
        <title>Automated analysis of genomic sequences facilitates high-throughput and comprehensive description of bacteria.</title>
        <authorList>
            <person name="Hitch T.C.A."/>
        </authorList>
    </citation>
    <scope>NUCLEOTIDE SEQUENCE [LARGE SCALE GENOMIC DNA]</scope>
    <source>
        <strain evidence="2 3">Sanger_03</strain>
    </source>
</reference>
<feature type="transmembrane region" description="Helical" evidence="1">
    <location>
        <begin position="80"/>
        <end position="96"/>
    </location>
</feature>
<dbReference type="Proteomes" id="UP001652431">
    <property type="component" value="Unassembled WGS sequence"/>
</dbReference>
<evidence type="ECO:0000313" key="2">
    <source>
        <dbReference type="EMBL" id="MCU6686977.1"/>
    </source>
</evidence>
<feature type="transmembrane region" description="Helical" evidence="1">
    <location>
        <begin position="12"/>
        <end position="32"/>
    </location>
</feature>
<feature type="transmembrane region" description="Helical" evidence="1">
    <location>
        <begin position="116"/>
        <end position="133"/>
    </location>
</feature>
<protein>
    <submittedName>
        <fullName evidence="2">DUF1538 domain-containing protein</fullName>
    </submittedName>
</protein>
<feature type="transmembrane region" description="Helical" evidence="1">
    <location>
        <begin position="204"/>
        <end position="225"/>
    </location>
</feature>
<keyword evidence="1" id="KW-0472">Membrane</keyword>
<feature type="transmembrane region" description="Helical" evidence="1">
    <location>
        <begin position="373"/>
        <end position="391"/>
    </location>
</feature>
<feature type="transmembrane region" description="Helical" evidence="1">
    <location>
        <begin position="459"/>
        <end position="478"/>
    </location>
</feature>
<keyword evidence="1" id="KW-0812">Transmembrane</keyword>
<feature type="transmembrane region" description="Helical" evidence="1">
    <location>
        <begin position="434"/>
        <end position="453"/>
    </location>
</feature>
<dbReference type="Pfam" id="PF07556">
    <property type="entry name" value="DUF1538"/>
    <property type="match status" value="2"/>
</dbReference>
<feature type="transmembrane region" description="Helical" evidence="1">
    <location>
        <begin position="171"/>
        <end position="192"/>
    </location>
</feature>
<feature type="transmembrane region" description="Helical" evidence="1">
    <location>
        <begin position="261"/>
        <end position="279"/>
    </location>
</feature>
<feature type="transmembrane region" description="Helical" evidence="1">
    <location>
        <begin position="140"/>
        <end position="159"/>
    </location>
</feature>
<keyword evidence="1" id="KW-1133">Transmembrane helix</keyword>
<evidence type="ECO:0000256" key="1">
    <source>
        <dbReference type="SAM" id="Phobius"/>
    </source>
</evidence>
<proteinExistence type="predicted"/>
<name>A0ABT2RNK4_9FIRM</name>